<evidence type="ECO:0000313" key="4">
    <source>
        <dbReference type="EMBL" id="MBA0084061.1"/>
    </source>
</evidence>
<dbReference type="Proteomes" id="UP000567293">
    <property type="component" value="Unassembled WGS sequence"/>
</dbReference>
<dbReference type="PANTHER" id="PTHR35038">
    <property type="entry name" value="DISSIMILATORY SULFITE REDUCTASE SIRA"/>
    <property type="match status" value="1"/>
</dbReference>
<organism evidence="4 5">
    <name type="scientific">Candidatus Acidiferrum panamense</name>
    <dbReference type="NCBI Taxonomy" id="2741543"/>
    <lineage>
        <taxon>Bacteria</taxon>
        <taxon>Pseudomonadati</taxon>
        <taxon>Acidobacteriota</taxon>
        <taxon>Terriglobia</taxon>
        <taxon>Candidatus Acidiferrales</taxon>
        <taxon>Candidatus Acidiferrum</taxon>
    </lineage>
</organism>
<sequence>MFRPFAFLMAVPLYAWAAEYAGSQACALCHAEIFRSFLQTPMAHSSGRVGTAEPAERFDAVAFRDSRGAFAYTVGRQGSKYYFDYRELGARQPVQGRRPLEYFVGSGHAARSYLINFDGFLYEAPVAYYTASHSWNAAPGYASYDYPYLARPILPGCLQCHASGIQWIPGTQNGYAASPFREGGVACERCHGPGSEHIASGKPMVNPGKLAAPERDSTCDQCHLSGEIRVPKQGKGDLSFRPGGRLADTLTVFVRSGAAAQMKVTSHVEDLAQSACMKASGAKLWCGTCHDPHSVPADAEKAAYFRARCLSCHALSDCGGTQSARQANGDNCVTCHMPRNP</sequence>
<proteinExistence type="predicted"/>
<keyword evidence="1 2" id="KW-0732">Signal</keyword>
<dbReference type="InterPro" id="IPR036280">
    <property type="entry name" value="Multihaem_cyt_sf"/>
</dbReference>
<feature type="non-terminal residue" evidence="4">
    <location>
        <position position="341"/>
    </location>
</feature>
<dbReference type="EMBL" id="JACDQQ010000352">
    <property type="protein sequence ID" value="MBA0084061.1"/>
    <property type="molecule type" value="Genomic_DNA"/>
</dbReference>
<protein>
    <recommendedName>
        <fullName evidence="3">Cytochrome c-552/4 domain-containing protein</fullName>
    </recommendedName>
</protein>
<evidence type="ECO:0000313" key="5">
    <source>
        <dbReference type="Proteomes" id="UP000567293"/>
    </source>
</evidence>
<dbReference type="PANTHER" id="PTHR35038:SF8">
    <property type="entry name" value="C-TYPE POLYHEME CYTOCHROME OMCC"/>
    <property type="match status" value="1"/>
</dbReference>
<dbReference type="SUPFAM" id="SSF48695">
    <property type="entry name" value="Multiheme cytochromes"/>
    <property type="match status" value="1"/>
</dbReference>
<feature type="domain" description="Cytochrome c-552/4" evidence="3">
    <location>
        <begin position="154"/>
        <end position="192"/>
    </location>
</feature>
<evidence type="ECO:0000259" key="3">
    <source>
        <dbReference type="Pfam" id="PF13435"/>
    </source>
</evidence>
<name>A0A7V8SVP3_9BACT</name>
<dbReference type="InterPro" id="IPR051829">
    <property type="entry name" value="Multiheme_Cytochr_ET"/>
</dbReference>
<dbReference type="Pfam" id="PF13435">
    <property type="entry name" value="Cytochrome_C554"/>
    <property type="match status" value="1"/>
</dbReference>
<dbReference type="Gene3D" id="3.90.10.10">
    <property type="entry name" value="Cytochrome C3"/>
    <property type="match status" value="1"/>
</dbReference>
<dbReference type="AlphaFoldDB" id="A0A7V8SVP3"/>
<accession>A0A7V8SVP3</accession>
<dbReference type="InterPro" id="IPR023155">
    <property type="entry name" value="Cyt_c-552/4"/>
</dbReference>
<feature type="chain" id="PRO_5030673843" description="Cytochrome c-552/4 domain-containing protein" evidence="2">
    <location>
        <begin position="18"/>
        <end position="341"/>
    </location>
</feature>
<dbReference type="Gene3D" id="1.10.1130.10">
    <property type="entry name" value="Flavocytochrome C3, Chain A"/>
    <property type="match status" value="1"/>
</dbReference>
<evidence type="ECO:0000256" key="1">
    <source>
        <dbReference type="ARBA" id="ARBA00022729"/>
    </source>
</evidence>
<keyword evidence="5" id="KW-1185">Reference proteome</keyword>
<evidence type="ECO:0000256" key="2">
    <source>
        <dbReference type="SAM" id="SignalP"/>
    </source>
</evidence>
<reference evidence="4" key="1">
    <citation type="submission" date="2020-06" db="EMBL/GenBank/DDBJ databases">
        <title>Legume-microbial interactions unlock mineral nutrients during tropical forest succession.</title>
        <authorList>
            <person name="Epihov D.Z."/>
        </authorList>
    </citation>
    <scope>NUCLEOTIDE SEQUENCE [LARGE SCALE GENOMIC DNA]</scope>
    <source>
        <strain evidence="4">Pan2503</strain>
    </source>
</reference>
<gene>
    <name evidence="4" type="ORF">HRJ53_03610</name>
</gene>
<comment type="caution">
    <text evidence="4">The sequence shown here is derived from an EMBL/GenBank/DDBJ whole genome shotgun (WGS) entry which is preliminary data.</text>
</comment>
<feature type="signal peptide" evidence="2">
    <location>
        <begin position="1"/>
        <end position="17"/>
    </location>
</feature>